<dbReference type="EMBL" id="VTUZ01000010">
    <property type="protein sequence ID" value="KAA1011037.1"/>
    <property type="molecule type" value="Genomic_DNA"/>
</dbReference>
<name>A0A5B0H773_9BURK</name>
<evidence type="ECO:0000256" key="3">
    <source>
        <dbReference type="ARBA" id="ARBA00023082"/>
    </source>
</evidence>
<dbReference type="RefSeq" id="WP_149670983.1">
    <property type="nucleotide sequence ID" value="NZ_VTUZ01000010.1"/>
</dbReference>
<evidence type="ECO:0000259" key="6">
    <source>
        <dbReference type="Pfam" id="PF08281"/>
    </source>
</evidence>
<evidence type="ECO:0000313" key="7">
    <source>
        <dbReference type="EMBL" id="KAA1011037.1"/>
    </source>
</evidence>
<organism evidence="7 8">
    <name type="scientific">Paraburkholderia panacisoli</name>
    <dbReference type="NCBI Taxonomy" id="2603818"/>
    <lineage>
        <taxon>Bacteria</taxon>
        <taxon>Pseudomonadati</taxon>
        <taxon>Pseudomonadota</taxon>
        <taxon>Betaproteobacteria</taxon>
        <taxon>Burkholderiales</taxon>
        <taxon>Burkholderiaceae</taxon>
        <taxon>Paraburkholderia</taxon>
    </lineage>
</organism>
<evidence type="ECO:0000256" key="2">
    <source>
        <dbReference type="ARBA" id="ARBA00023015"/>
    </source>
</evidence>
<keyword evidence="4" id="KW-0804">Transcription</keyword>
<dbReference type="NCBIfam" id="TIGR02937">
    <property type="entry name" value="sigma70-ECF"/>
    <property type="match status" value="1"/>
</dbReference>
<dbReference type="GO" id="GO:0016987">
    <property type="term" value="F:sigma factor activity"/>
    <property type="evidence" value="ECO:0007669"/>
    <property type="project" value="UniProtKB-KW"/>
</dbReference>
<dbReference type="InterPro" id="IPR036388">
    <property type="entry name" value="WH-like_DNA-bd_sf"/>
</dbReference>
<sequence>MQHDASVDAAVCAHALNEKSACLAALLKRIARRDAGAFETLYRASAPTLFGLAMRVTRSAESAEEVVQDGFLKIWRFAGSYDPRMSSPSTWMSAIVKNQALDYLRRNAHSGAYEEERGERFAIPDDDTDFAQQFSLDAERLSFYLGRLTPVQRQAIALAYFRGQSQSEIAHTLDAPVGTVKSWISRGLESMRIMIDGRQRRVAADRDGVRAA</sequence>
<dbReference type="InterPro" id="IPR013249">
    <property type="entry name" value="RNA_pol_sigma70_r4_t2"/>
</dbReference>
<dbReference type="GO" id="GO:0006352">
    <property type="term" value="P:DNA-templated transcription initiation"/>
    <property type="evidence" value="ECO:0007669"/>
    <property type="project" value="InterPro"/>
</dbReference>
<proteinExistence type="inferred from homology"/>
<evidence type="ECO:0000256" key="1">
    <source>
        <dbReference type="ARBA" id="ARBA00010641"/>
    </source>
</evidence>
<dbReference type="PANTHER" id="PTHR43133:SF62">
    <property type="entry name" value="RNA POLYMERASE SIGMA FACTOR SIGZ"/>
    <property type="match status" value="1"/>
</dbReference>
<dbReference type="AlphaFoldDB" id="A0A5B0H773"/>
<dbReference type="InterPro" id="IPR014284">
    <property type="entry name" value="RNA_pol_sigma-70_dom"/>
</dbReference>
<dbReference type="InterPro" id="IPR013324">
    <property type="entry name" value="RNA_pol_sigma_r3/r4-like"/>
</dbReference>
<dbReference type="CDD" id="cd06171">
    <property type="entry name" value="Sigma70_r4"/>
    <property type="match status" value="1"/>
</dbReference>
<dbReference type="Pfam" id="PF04542">
    <property type="entry name" value="Sigma70_r2"/>
    <property type="match status" value="1"/>
</dbReference>
<keyword evidence="2" id="KW-0805">Transcription regulation</keyword>
<feature type="domain" description="RNA polymerase sigma-70 region 2" evidence="5">
    <location>
        <begin position="41"/>
        <end position="108"/>
    </location>
</feature>
<accession>A0A5B0H773</accession>
<keyword evidence="3" id="KW-0731">Sigma factor</keyword>
<dbReference type="InterPro" id="IPR013325">
    <property type="entry name" value="RNA_pol_sigma_r2"/>
</dbReference>
<dbReference type="PANTHER" id="PTHR43133">
    <property type="entry name" value="RNA POLYMERASE ECF-TYPE SIGMA FACTO"/>
    <property type="match status" value="1"/>
</dbReference>
<dbReference type="Gene3D" id="1.10.10.10">
    <property type="entry name" value="Winged helix-like DNA-binding domain superfamily/Winged helix DNA-binding domain"/>
    <property type="match status" value="1"/>
</dbReference>
<comment type="similarity">
    <text evidence="1">Belongs to the sigma-70 factor family. ECF subfamily.</text>
</comment>
<evidence type="ECO:0000256" key="4">
    <source>
        <dbReference type="ARBA" id="ARBA00023163"/>
    </source>
</evidence>
<gene>
    <name evidence="7" type="ORF">FVF58_16715</name>
</gene>
<comment type="caution">
    <text evidence="7">The sequence shown here is derived from an EMBL/GenBank/DDBJ whole genome shotgun (WGS) entry which is preliminary data.</text>
</comment>
<dbReference type="SUPFAM" id="SSF88659">
    <property type="entry name" value="Sigma3 and sigma4 domains of RNA polymerase sigma factors"/>
    <property type="match status" value="1"/>
</dbReference>
<keyword evidence="8" id="KW-1185">Reference proteome</keyword>
<dbReference type="Gene3D" id="1.10.1740.10">
    <property type="match status" value="1"/>
</dbReference>
<dbReference type="Proteomes" id="UP000325273">
    <property type="component" value="Unassembled WGS sequence"/>
</dbReference>
<dbReference type="InterPro" id="IPR007627">
    <property type="entry name" value="RNA_pol_sigma70_r2"/>
</dbReference>
<dbReference type="Pfam" id="PF08281">
    <property type="entry name" value="Sigma70_r4_2"/>
    <property type="match status" value="1"/>
</dbReference>
<dbReference type="InterPro" id="IPR039425">
    <property type="entry name" value="RNA_pol_sigma-70-like"/>
</dbReference>
<dbReference type="SUPFAM" id="SSF88946">
    <property type="entry name" value="Sigma2 domain of RNA polymerase sigma factors"/>
    <property type="match status" value="1"/>
</dbReference>
<reference evidence="7 8" key="1">
    <citation type="submission" date="2019-08" db="EMBL/GenBank/DDBJ databases">
        <title>Paraburkholderia sp. DCY113.</title>
        <authorList>
            <person name="Kang J."/>
        </authorList>
    </citation>
    <scope>NUCLEOTIDE SEQUENCE [LARGE SCALE GENOMIC DNA]</scope>
    <source>
        <strain evidence="7 8">DCY113</strain>
    </source>
</reference>
<evidence type="ECO:0000259" key="5">
    <source>
        <dbReference type="Pfam" id="PF04542"/>
    </source>
</evidence>
<dbReference type="GO" id="GO:0003677">
    <property type="term" value="F:DNA binding"/>
    <property type="evidence" value="ECO:0007669"/>
    <property type="project" value="InterPro"/>
</dbReference>
<evidence type="ECO:0000313" key="8">
    <source>
        <dbReference type="Proteomes" id="UP000325273"/>
    </source>
</evidence>
<protein>
    <submittedName>
        <fullName evidence="7">Sigma-70 family RNA polymerase sigma factor</fullName>
    </submittedName>
</protein>
<feature type="domain" description="RNA polymerase sigma factor 70 region 4 type 2" evidence="6">
    <location>
        <begin position="143"/>
        <end position="190"/>
    </location>
</feature>